<comment type="caution">
    <text evidence="1">The sequence shown here is derived from an EMBL/GenBank/DDBJ whole genome shotgun (WGS) entry which is preliminary data.</text>
</comment>
<evidence type="ECO:0000313" key="1">
    <source>
        <dbReference type="EMBL" id="EKD65989.1"/>
    </source>
</evidence>
<reference evidence="1" key="1">
    <citation type="journal article" date="2012" name="Science">
        <title>Fermentation, hydrogen, and sulfur metabolism in multiple uncultivated bacterial phyla.</title>
        <authorList>
            <person name="Wrighton K.C."/>
            <person name="Thomas B.C."/>
            <person name="Sharon I."/>
            <person name="Miller C.S."/>
            <person name="Castelle C.J."/>
            <person name="VerBerkmoes N.C."/>
            <person name="Wilkins M.J."/>
            <person name="Hettich R.L."/>
            <person name="Lipton M.S."/>
            <person name="Williams K.H."/>
            <person name="Long P.E."/>
            <person name="Banfield J.F."/>
        </authorList>
    </citation>
    <scope>NUCLEOTIDE SEQUENCE [LARGE SCALE GENOMIC DNA]</scope>
</reference>
<sequence>MPIEKDIVFWEKPKTGVISDKKEALDPYKCMRIDFRNELNKEISHKSEKYINKYKKEWWDKFFESDIREISKEPYLTRAILDYVLKENTRYIFEYDYILRTLPYWEEYIKKGLSDSNMESFAKKDPEGFLVFSSLKFWTYYNIVNWDFIWNLKKRTKDKYSKTFEKIINDNLSWINVDELRLYAQKHPERILCELSIFSFKNPLMKELTEIAISKENLTKICISYPHLIFSFFHLFSKKPYAKDIFKLAVSRDPVTFLANMGSPYSTIYPFSYEEMEIFNEIALSEESIMNWLLRNPYKGWNNDSAYSVVWLLSDKPYFAKYIETILDFDIWVWLLVLRVPEFVRKLKQCWRWSLEEIIKRVSFNFKDTKNDGNKYLNLVKIINNLHEEKDELRFLIIENLNSKELYSCVVEWREEIFTSSFYWILKRINSSLEREGKDFYDLFASQNFKWVAVFLEAVSSYGQVDKFLNSIKKERLVKILDVLVLSIKSDLRNSIAFIDIVSSINDKEILKYIGNNIKLKYRDPKTWTTEKDRLWVIGKKLKDKFDDPFFKDELPDKYTIPKLDSLKSTELFDKKNRNIQQYFFYNDDDGRSSFENFISNYKNDKDWKIEDHNTFVIVKSNVAKDWKQINIFANKPESDKTKSNISDWIDDMNTFMKNSSPSMEPTVIVHRWHSYHTKGTINKIPSNAKMVFLGSCWGFQNISLVLDKAKNSHIISTKWTWTKFVNDPLFREINNSILSEKEIIWKDIWNKSDKRFKWDPKVYDNFLKYVRPDENLWALLKSKLDKMD</sequence>
<proteinExistence type="predicted"/>
<dbReference type="AlphaFoldDB" id="K2BUQ9"/>
<gene>
    <name evidence="1" type="ORF">ACD_49C00070G0013</name>
</gene>
<protein>
    <submittedName>
        <fullName evidence="1">Uncharacterized protein</fullName>
    </submittedName>
</protein>
<dbReference type="EMBL" id="AMFJ01021656">
    <property type="protein sequence ID" value="EKD65989.1"/>
    <property type="molecule type" value="Genomic_DNA"/>
</dbReference>
<name>K2BUQ9_9BACT</name>
<accession>K2BUQ9</accession>
<organism evidence="1">
    <name type="scientific">uncultured bacterium</name>
    <name type="common">gcode 4</name>
    <dbReference type="NCBI Taxonomy" id="1234023"/>
    <lineage>
        <taxon>Bacteria</taxon>
        <taxon>environmental samples</taxon>
    </lineage>
</organism>